<dbReference type="InterPro" id="IPR001387">
    <property type="entry name" value="Cro/C1-type_HTH"/>
</dbReference>
<evidence type="ECO:0000259" key="2">
    <source>
        <dbReference type="PROSITE" id="PS50943"/>
    </source>
</evidence>
<feature type="domain" description="HTH cro/C1-type" evidence="2">
    <location>
        <begin position="15"/>
        <end position="69"/>
    </location>
</feature>
<comment type="caution">
    <text evidence="3">The sequence shown here is derived from an EMBL/GenBank/DDBJ whole genome shotgun (WGS) entry which is preliminary data.</text>
</comment>
<protein>
    <submittedName>
        <fullName evidence="3">Helix-turn-helix domain-containing protein</fullName>
    </submittedName>
</protein>
<dbReference type="Pfam" id="PF01381">
    <property type="entry name" value="HTH_3"/>
    <property type="match status" value="1"/>
</dbReference>
<evidence type="ECO:0000256" key="1">
    <source>
        <dbReference type="ARBA" id="ARBA00023125"/>
    </source>
</evidence>
<reference evidence="4" key="1">
    <citation type="journal article" date="2019" name="Int. J. Syst. Evol. Microbiol.">
        <title>The Global Catalogue of Microorganisms (GCM) 10K type strain sequencing project: providing services to taxonomists for standard genome sequencing and annotation.</title>
        <authorList>
            <consortium name="The Broad Institute Genomics Platform"/>
            <consortium name="The Broad Institute Genome Sequencing Center for Infectious Disease"/>
            <person name="Wu L."/>
            <person name="Ma J."/>
        </authorList>
    </citation>
    <scope>NUCLEOTIDE SEQUENCE [LARGE SCALE GENOMIC DNA]</scope>
    <source>
        <strain evidence="4">CGMCC 1.15304</strain>
    </source>
</reference>
<dbReference type="EMBL" id="JBHSCR010000001">
    <property type="protein sequence ID" value="MFC4346802.1"/>
    <property type="molecule type" value="Genomic_DNA"/>
</dbReference>
<dbReference type="Gene3D" id="1.10.260.40">
    <property type="entry name" value="lambda repressor-like DNA-binding domains"/>
    <property type="match status" value="1"/>
</dbReference>
<dbReference type="PROSITE" id="PS50943">
    <property type="entry name" value="HTH_CROC1"/>
    <property type="match status" value="1"/>
</dbReference>
<keyword evidence="1" id="KW-0238">DNA-binding</keyword>
<sequence length="111" mass="12229">MSSPSSPGEIFATRLAEVRELRRLNQSELARKAGLQPSAIAHFEGKRRKPSFANILALANALGVSSDYLIGKADNIQGATTAFRNEEKLTANDRDFIQSIINARIQKTEEE</sequence>
<dbReference type="InterPro" id="IPR010982">
    <property type="entry name" value="Lambda_DNA-bd_dom_sf"/>
</dbReference>
<accession>A0ABV8U6H4</accession>
<dbReference type="InterPro" id="IPR050807">
    <property type="entry name" value="TransReg_Diox_bact_type"/>
</dbReference>
<dbReference type="PANTHER" id="PTHR46797:SF1">
    <property type="entry name" value="METHYLPHOSPHONATE SYNTHASE"/>
    <property type="match status" value="1"/>
</dbReference>
<name>A0ABV8U6H4_9PROT</name>
<proteinExistence type="predicted"/>
<evidence type="ECO:0000313" key="4">
    <source>
        <dbReference type="Proteomes" id="UP001595776"/>
    </source>
</evidence>
<organism evidence="3 4">
    <name type="scientific">Kordiimonas lipolytica</name>
    <dbReference type="NCBI Taxonomy" id="1662421"/>
    <lineage>
        <taxon>Bacteria</taxon>
        <taxon>Pseudomonadati</taxon>
        <taxon>Pseudomonadota</taxon>
        <taxon>Alphaproteobacteria</taxon>
        <taxon>Kordiimonadales</taxon>
        <taxon>Kordiimonadaceae</taxon>
        <taxon>Kordiimonas</taxon>
    </lineage>
</organism>
<evidence type="ECO:0000313" key="3">
    <source>
        <dbReference type="EMBL" id="MFC4346802.1"/>
    </source>
</evidence>
<dbReference type="SUPFAM" id="SSF47413">
    <property type="entry name" value="lambda repressor-like DNA-binding domains"/>
    <property type="match status" value="1"/>
</dbReference>
<dbReference type="Proteomes" id="UP001595776">
    <property type="component" value="Unassembled WGS sequence"/>
</dbReference>
<dbReference type="CDD" id="cd00093">
    <property type="entry name" value="HTH_XRE"/>
    <property type="match status" value="1"/>
</dbReference>
<gene>
    <name evidence="3" type="ORF">ACFO5Q_02945</name>
</gene>
<dbReference type="SMART" id="SM00530">
    <property type="entry name" value="HTH_XRE"/>
    <property type="match status" value="1"/>
</dbReference>
<dbReference type="PANTHER" id="PTHR46797">
    <property type="entry name" value="HTH-TYPE TRANSCRIPTIONAL REGULATOR"/>
    <property type="match status" value="1"/>
</dbReference>
<dbReference type="RefSeq" id="WP_068148590.1">
    <property type="nucleotide sequence ID" value="NZ_JBHSCR010000001.1"/>
</dbReference>
<keyword evidence="4" id="KW-1185">Reference proteome</keyword>